<keyword evidence="2" id="KW-1185">Reference proteome</keyword>
<accession>A0A917TLK0</accession>
<proteinExistence type="predicted"/>
<protein>
    <submittedName>
        <fullName evidence="1">Uncharacterized protein</fullName>
    </submittedName>
</protein>
<name>A0A917TLK0_9ACTN</name>
<organism evidence="1 2">
    <name type="scientific">Micromonospora sonchi</name>
    <dbReference type="NCBI Taxonomy" id="1763543"/>
    <lineage>
        <taxon>Bacteria</taxon>
        <taxon>Bacillati</taxon>
        <taxon>Actinomycetota</taxon>
        <taxon>Actinomycetes</taxon>
        <taxon>Micromonosporales</taxon>
        <taxon>Micromonosporaceae</taxon>
        <taxon>Micromonospora</taxon>
    </lineage>
</organism>
<dbReference type="EMBL" id="BMNB01000003">
    <property type="protein sequence ID" value="GGM27658.1"/>
    <property type="molecule type" value="Genomic_DNA"/>
</dbReference>
<dbReference type="RefSeq" id="WP_189041101.1">
    <property type="nucleotide sequence ID" value="NZ_BMNB01000003.1"/>
</dbReference>
<dbReference type="Proteomes" id="UP000608890">
    <property type="component" value="Unassembled WGS sequence"/>
</dbReference>
<evidence type="ECO:0000313" key="1">
    <source>
        <dbReference type="EMBL" id="GGM27658.1"/>
    </source>
</evidence>
<evidence type="ECO:0000313" key="2">
    <source>
        <dbReference type="Proteomes" id="UP000608890"/>
    </source>
</evidence>
<reference evidence="1" key="2">
    <citation type="submission" date="2020-09" db="EMBL/GenBank/DDBJ databases">
        <authorList>
            <person name="Sun Q."/>
            <person name="Zhou Y."/>
        </authorList>
    </citation>
    <scope>NUCLEOTIDE SEQUENCE</scope>
    <source>
        <strain evidence="1">CGMCC 4.7312</strain>
    </source>
</reference>
<sequence length="177" mass="19397">MTDVGLMPDLDDHAAWRAIPPPVELGPAIAAINTTIVNLTDHQTAMVRARCTELVRANPDRAYRLMRKLDEVLHPDGPGQHPIAESVGCVGSVTTVKPWMDAAYNLAGEGAELVFRAVAARDHGLISDGLFRTCVGWWVELGLPVPDRISDRDLAVLHAWWGEHGMRVPNDARRPAM</sequence>
<gene>
    <name evidence="1" type="ORF">GCM10011608_10600</name>
</gene>
<comment type="caution">
    <text evidence="1">The sequence shown here is derived from an EMBL/GenBank/DDBJ whole genome shotgun (WGS) entry which is preliminary data.</text>
</comment>
<reference evidence="1" key="1">
    <citation type="journal article" date="2014" name="Int. J. Syst. Evol. Microbiol.">
        <title>Complete genome sequence of Corynebacterium casei LMG S-19264T (=DSM 44701T), isolated from a smear-ripened cheese.</title>
        <authorList>
            <consortium name="US DOE Joint Genome Institute (JGI-PGF)"/>
            <person name="Walter F."/>
            <person name="Albersmeier A."/>
            <person name="Kalinowski J."/>
            <person name="Ruckert C."/>
        </authorList>
    </citation>
    <scope>NUCLEOTIDE SEQUENCE</scope>
    <source>
        <strain evidence="1">CGMCC 4.7312</strain>
    </source>
</reference>
<dbReference type="AlphaFoldDB" id="A0A917TLK0"/>